<keyword evidence="3" id="KW-1185">Reference proteome</keyword>
<dbReference type="Gene3D" id="3.10.20.880">
    <property type="match status" value="1"/>
</dbReference>
<dbReference type="PANTHER" id="PTHR42895">
    <property type="entry name" value="IRON-SULFUR CLUSTER-BINDING PROTEIN-RELATED"/>
    <property type="match status" value="1"/>
</dbReference>
<evidence type="ECO:0000313" key="2">
    <source>
        <dbReference type="EMBL" id="MCR6544629.1"/>
    </source>
</evidence>
<feature type="domain" description="2Fe-2S ferredoxin-type" evidence="1">
    <location>
        <begin position="1"/>
        <end position="95"/>
    </location>
</feature>
<comment type="caution">
    <text evidence="2">The sequence shown here is derived from an EMBL/GenBank/DDBJ whole genome shotgun (WGS) entry which is preliminary data.</text>
</comment>
<organism evidence="2 3">
    <name type="scientific">Dehalobacterium formicoaceticum</name>
    <dbReference type="NCBI Taxonomy" id="51515"/>
    <lineage>
        <taxon>Bacteria</taxon>
        <taxon>Bacillati</taxon>
        <taxon>Bacillota</taxon>
        <taxon>Clostridia</taxon>
        <taxon>Eubacteriales</taxon>
        <taxon>Peptococcaceae</taxon>
        <taxon>Dehalobacterium</taxon>
    </lineage>
</organism>
<sequence length="626" mass="68639">MQVEIIRDQKTERHQAEPNSNLMDFLVHHGILLNSDCAGRGTCGKCGVKILSGQLSTVTAVELKHFSQEELDEGWVLSCQRLIKEDIVLEIPKIEDAVNRKIELQNFSQERFTDPNLEKFFVTLKKPDLHDQLPDLERLLQQVEDIKKTGVKREAPLGVLNKLPELLRSSSYEVTAVLMDNALIAVEPGDTRESQYGFVFDIGTTTIAVYLVCLKTGKVISAGGETNPQASFGADVVTRISVVSEDFNNLKKLNDLVVETMANLMKELLHENSIEEKYVYHIAVVGNTTMSHLFLQADPRNLVKAPFIPCFKGRMTVQGKEMGFPMHPEGEIVVLPNIAGYVGSDTMGVMLATKIYDQEGYSLAVDIGTNGEIVLAGDGKILTCSTAAGPAFEGAQIHDGMRAGDGAIEKVSIKNGKVQLKVIGDMAPKGICGSGIIDAIAALYKANLMNFKGQLLDSSKLEGSVDENLKQRMRRNDNIWEFVLAFKGEYGNERDIIISQKDIRELQLAKGAIAAGIKVLAEDLGISTAQIDRVFLAGAFGNYIDQKNAVLLGMFPGIDVQKIIPVGNAAGEGAKMALLSKKQRELADHLSDNVHHVELSSSDAFYTSFMKEMIFPKKEVGQEVVK</sequence>
<protein>
    <submittedName>
        <fullName evidence="2">ASKHA domain-containing protein</fullName>
    </submittedName>
</protein>
<dbReference type="InterPro" id="IPR040506">
    <property type="entry name" value="RACo_linker"/>
</dbReference>
<dbReference type="InterPro" id="IPR036010">
    <property type="entry name" value="2Fe-2S_ferredoxin-like_sf"/>
</dbReference>
<dbReference type="InterPro" id="IPR027980">
    <property type="entry name" value="RACo_C"/>
</dbReference>
<dbReference type="EMBL" id="JANPWE010000001">
    <property type="protein sequence ID" value="MCR6544629.1"/>
    <property type="molecule type" value="Genomic_DNA"/>
</dbReference>
<gene>
    <name evidence="2" type="ORF">NVS47_03720</name>
</gene>
<dbReference type="SUPFAM" id="SSF54292">
    <property type="entry name" value="2Fe-2S ferredoxin-like"/>
    <property type="match status" value="1"/>
</dbReference>
<dbReference type="InterPro" id="IPR041414">
    <property type="entry name" value="Raco-like_middle"/>
</dbReference>
<evidence type="ECO:0000259" key="1">
    <source>
        <dbReference type="PROSITE" id="PS51085"/>
    </source>
</evidence>
<dbReference type="InterPro" id="IPR012675">
    <property type="entry name" value="Beta-grasp_dom_sf"/>
</dbReference>
<dbReference type="InterPro" id="IPR052911">
    <property type="entry name" value="Corrinoid_activation_enz"/>
</dbReference>
<dbReference type="Gene3D" id="3.10.20.30">
    <property type="match status" value="1"/>
</dbReference>
<dbReference type="Pfam" id="PF17650">
    <property type="entry name" value="RACo_linker"/>
    <property type="match status" value="1"/>
</dbReference>
<name>A0ABT1Y3Y6_9FIRM</name>
<dbReference type="Pfam" id="PF00111">
    <property type="entry name" value="Fer2"/>
    <property type="match status" value="1"/>
</dbReference>
<dbReference type="InterPro" id="IPR042259">
    <property type="entry name" value="Raco-like_middle_sf"/>
</dbReference>
<dbReference type="InterPro" id="IPR001041">
    <property type="entry name" value="2Fe-2S_ferredoxin-type"/>
</dbReference>
<reference evidence="2 3" key="1">
    <citation type="submission" date="2022-08" db="EMBL/GenBank/DDBJ databases">
        <title>Proteogenomics of the novel Dehalobacterium formicoaceticum strain EZ94 highlights a key role of methyltransferases during anaerobic dichloromethane degradation.</title>
        <authorList>
            <person name="Wasmund K."/>
        </authorList>
    </citation>
    <scope>NUCLEOTIDE SEQUENCE [LARGE SCALE GENOMIC DNA]</scope>
    <source>
        <strain evidence="2 3">EZ94</strain>
    </source>
</reference>
<dbReference type="Pfam" id="PF17651">
    <property type="entry name" value="Raco_middle"/>
    <property type="match status" value="1"/>
</dbReference>
<dbReference type="Pfam" id="PF14574">
    <property type="entry name" value="RACo_C_ter"/>
    <property type="match status" value="1"/>
</dbReference>
<dbReference type="Gene3D" id="3.30.420.480">
    <property type="entry name" value="Domain of unknown function (DUF4445)"/>
    <property type="match status" value="1"/>
</dbReference>
<dbReference type="RefSeq" id="WP_257912119.1">
    <property type="nucleotide sequence ID" value="NZ_JANPWE010000001.1"/>
</dbReference>
<evidence type="ECO:0000313" key="3">
    <source>
        <dbReference type="Proteomes" id="UP001524944"/>
    </source>
</evidence>
<dbReference type="CDD" id="cd00207">
    <property type="entry name" value="fer2"/>
    <property type="match status" value="1"/>
</dbReference>
<dbReference type="Proteomes" id="UP001524944">
    <property type="component" value="Unassembled WGS sequence"/>
</dbReference>
<accession>A0ABT1Y3Y6</accession>
<dbReference type="PANTHER" id="PTHR42895:SF2">
    <property type="entry name" value="IRON-SULFUR CLUSTER PROTEIN"/>
    <property type="match status" value="1"/>
</dbReference>
<proteinExistence type="predicted"/>
<dbReference type="PROSITE" id="PS51085">
    <property type="entry name" value="2FE2S_FER_2"/>
    <property type="match status" value="1"/>
</dbReference>